<accession>A0A4R6YMN9</accession>
<dbReference type="SUPFAM" id="SSF46785">
    <property type="entry name" value="Winged helix' DNA-binding domain"/>
    <property type="match status" value="1"/>
</dbReference>
<evidence type="ECO:0000256" key="1">
    <source>
        <dbReference type="ARBA" id="ARBA00009437"/>
    </source>
</evidence>
<dbReference type="Pfam" id="PF03466">
    <property type="entry name" value="LysR_substrate"/>
    <property type="match status" value="1"/>
</dbReference>
<comment type="similarity">
    <text evidence="1">Belongs to the LysR transcriptional regulatory family.</text>
</comment>
<evidence type="ECO:0000256" key="3">
    <source>
        <dbReference type="ARBA" id="ARBA00023125"/>
    </source>
</evidence>
<dbReference type="InterPro" id="IPR000847">
    <property type="entry name" value="LysR_HTH_N"/>
</dbReference>
<dbReference type="Gene3D" id="3.40.190.290">
    <property type="match status" value="1"/>
</dbReference>
<dbReference type="PANTHER" id="PTHR30537:SF31">
    <property type="entry name" value="TRANSCRIPTIONAL REGULATOR, LYSR FAMILY"/>
    <property type="match status" value="1"/>
</dbReference>
<evidence type="ECO:0000256" key="4">
    <source>
        <dbReference type="ARBA" id="ARBA00023163"/>
    </source>
</evidence>
<dbReference type="GO" id="GO:0006351">
    <property type="term" value="P:DNA-templated transcription"/>
    <property type="evidence" value="ECO:0007669"/>
    <property type="project" value="TreeGrafter"/>
</dbReference>
<dbReference type="PROSITE" id="PS50931">
    <property type="entry name" value="HTH_LYSR"/>
    <property type="match status" value="1"/>
</dbReference>
<keyword evidence="7" id="KW-1185">Reference proteome</keyword>
<dbReference type="Gene3D" id="1.10.10.10">
    <property type="entry name" value="Winged helix-like DNA-binding domain superfamily/Winged helix DNA-binding domain"/>
    <property type="match status" value="1"/>
</dbReference>
<dbReference type="InterPro" id="IPR005119">
    <property type="entry name" value="LysR_subst-bd"/>
</dbReference>
<dbReference type="Proteomes" id="UP000295293">
    <property type="component" value="Unassembled WGS sequence"/>
</dbReference>
<dbReference type="AlphaFoldDB" id="A0A4R6YMN9"/>
<dbReference type="Pfam" id="PF00126">
    <property type="entry name" value="HTH_1"/>
    <property type="match status" value="1"/>
</dbReference>
<evidence type="ECO:0000256" key="2">
    <source>
        <dbReference type="ARBA" id="ARBA00023015"/>
    </source>
</evidence>
<dbReference type="EMBL" id="SNZH01000019">
    <property type="protein sequence ID" value="TDR38710.1"/>
    <property type="molecule type" value="Genomic_DNA"/>
</dbReference>
<dbReference type="InterPro" id="IPR058163">
    <property type="entry name" value="LysR-type_TF_proteobact-type"/>
</dbReference>
<dbReference type="OrthoDB" id="9810065at2"/>
<gene>
    <name evidence="6" type="ORF">DFR29_11938</name>
</gene>
<dbReference type="GO" id="GO:0003700">
    <property type="term" value="F:DNA-binding transcription factor activity"/>
    <property type="evidence" value="ECO:0007669"/>
    <property type="project" value="InterPro"/>
</dbReference>
<keyword evidence="2" id="KW-0805">Transcription regulation</keyword>
<feature type="domain" description="HTH lysR-type" evidence="5">
    <location>
        <begin position="1"/>
        <end position="59"/>
    </location>
</feature>
<keyword evidence="4" id="KW-0804">Transcription</keyword>
<evidence type="ECO:0000313" key="7">
    <source>
        <dbReference type="Proteomes" id="UP000295293"/>
    </source>
</evidence>
<comment type="caution">
    <text evidence="6">The sequence shown here is derived from an EMBL/GenBank/DDBJ whole genome shotgun (WGS) entry which is preliminary data.</text>
</comment>
<dbReference type="SUPFAM" id="SSF53850">
    <property type="entry name" value="Periplasmic binding protein-like II"/>
    <property type="match status" value="1"/>
</dbReference>
<dbReference type="PANTHER" id="PTHR30537">
    <property type="entry name" value="HTH-TYPE TRANSCRIPTIONAL REGULATOR"/>
    <property type="match status" value="1"/>
</dbReference>
<keyword evidence="3 6" id="KW-0238">DNA-binding</keyword>
<dbReference type="InterPro" id="IPR036390">
    <property type="entry name" value="WH_DNA-bd_sf"/>
</dbReference>
<evidence type="ECO:0000313" key="6">
    <source>
        <dbReference type="EMBL" id="TDR38710.1"/>
    </source>
</evidence>
<dbReference type="GO" id="GO:0043565">
    <property type="term" value="F:sequence-specific DNA binding"/>
    <property type="evidence" value="ECO:0007669"/>
    <property type="project" value="TreeGrafter"/>
</dbReference>
<protein>
    <submittedName>
        <fullName evidence="6">DNA-binding transcriptional LysR family regulator</fullName>
    </submittedName>
</protein>
<organism evidence="6 7">
    <name type="scientific">Tahibacter aquaticus</name>
    <dbReference type="NCBI Taxonomy" id="520092"/>
    <lineage>
        <taxon>Bacteria</taxon>
        <taxon>Pseudomonadati</taxon>
        <taxon>Pseudomonadota</taxon>
        <taxon>Gammaproteobacteria</taxon>
        <taxon>Lysobacterales</taxon>
        <taxon>Rhodanobacteraceae</taxon>
        <taxon>Tahibacter</taxon>
    </lineage>
</organism>
<sequence length="351" mass="38420">MRDLNDLAFFAAVAEHGGFAPAGRALGIPKSRLSRRLAQLEDELGVRLIQRSTRQFAVTELGRQFLSHCRAMLAEASAAEETIASQRAEPRGLVRISAPVEVAQNMIAACLPEFMQRYPRVRVQLLVSNRRFDLFNENIDMALRVRPRPEMDAELITRPLGPTRKLMVATPAYLDARGRPAAPQDLSGHDTISLVEMETVQTWTFYPHPQQGEEGSVRVEVEPRLLCGEFNVLLQATLAGHGIAGLPEAVCGPAIQAGRLEQVLPDWQASESVLHLVYLSRRHQLPAVRALAEFLVEQLPPRMQAMWVHANCARAITTGAASESASAAIVGAMVRATMTDSSLPTTDAPAV</sequence>
<dbReference type="InterPro" id="IPR036388">
    <property type="entry name" value="WH-like_DNA-bd_sf"/>
</dbReference>
<name>A0A4R6YMN9_9GAMM</name>
<proteinExistence type="inferred from homology"/>
<evidence type="ECO:0000259" key="5">
    <source>
        <dbReference type="PROSITE" id="PS50931"/>
    </source>
</evidence>
<reference evidence="6 7" key="1">
    <citation type="submission" date="2019-03" db="EMBL/GenBank/DDBJ databases">
        <title>Genomic Encyclopedia of Type Strains, Phase IV (KMG-IV): sequencing the most valuable type-strain genomes for metagenomic binning, comparative biology and taxonomic classification.</title>
        <authorList>
            <person name="Goeker M."/>
        </authorList>
    </citation>
    <scope>NUCLEOTIDE SEQUENCE [LARGE SCALE GENOMIC DNA]</scope>
    <source>
        <strain evidence="6 7">DSM 21667</strain>
    </source>
</reference>
<dbReference type="FunFam" id="1.10.10.10:FF:000001">
    <property type="entry name" value="LysR family transcriptional regulator"/>
    <property type="match status" value="1"/>
</dbReference>
<dbReference type="RefSeq" id="WP_133821253.1">
    <property type="nucleotide sequence ID" value="NZ_SNZH01000019.1"/>
</dbReference>